<evidence type="ECO:0000313" key="2">
    <source>
        <dbReference type="Proteomes" id="UP001642720"/>
    </source>
</evidence>
<proteinExistence type="predicted"/>
<dbReference type="SUPFAM" id="SSF56112">
    <property type="entry name" value="Protein kinase-like (PK-like)"/>
    <property type="match status" value="1"/>
</dbReference>
<reference evidence="1 2" key="1">
    <citation type="submission" date="2018-01" db="EMBL/GenBank/DDBJ databases">
        <title>Genome characterization of the sugarcane-associated fungus Trichoderma ghanense CCMA-1212 and their application in lignocelulose bioconversion.</title>
        <authorList>
            <person name="Steindorff A.S."/>
            <person name="Mendes T.D."/>
            <person name="Vilela E.S.D."/>
            <person name="Rodrigues D.S."/>
            <person name="Formighieri E.F."/>
            <person name="Melo I.S."/>
            <person name="Favaro L.C.L."/>
        </authorList>
    </citation>
    <scope>NUCLEOTIDE SEQUENCE [LARGE SCALE GENOMIC DNA]</scope>
    <source>
        <strain evidence="1 2">CCMA-1212</strain>
    </source>
</reference>
<evidence type="ECO:0000313" key="1">
    <source>
        <dbReference type="EMBL" id="TFB06017.1"/>
    </source>
</evidence>
<keyword evidence="2" id="KW-1185">Reference proteome</keyword>
<evidence type="ECO:0008006" key="3">
    <source>
        <dbReference type="Google" id="ProtNLM"/>
    </source>
</evidence>
<comment type="caution">
    <text evidence="1">The sequence shown here is derived from an EMBL/GenBank/DDBJ whole genome shotgun (WGS) entry which is preliminary data.</text>
</comment>
<dbReference type="EMBL" id="PPTA01000002">
    <property type="protein sequence ID" value="TFB06017.1"/>
    <property type="molecule type" value="Genomic_DNA"/>
</dbReference>
<dbReference type="InterPro" id="IPR011009">
    <property type="entry name" value="Kinase-like_dom_sf"/>
</dbReference>
<dbReference type="Proteomes" id="UP001642720">
    <property type="component" value="Unassembled WGS sequence"/>
</dbReference>
<name>A0ABY2HER3_9HYPO</name>
<dbReference type="RefSeq" id="XP_073562218.1">
    <property type="nucleotide sequence ID" value="XM_073698848.1"/>
</dbReference>
<gene>
    <name evidence="1" type="ORF">CCMA1212_001423</name>
</gene>
<dbReference type="GeneID" id="300573298"/>
<protein>
    <recommendedName>
        <fullName evidence="3">Aminoglycoside phosphotransferase domain-containing protein</fullName>
    </recommendedName>
</protein>
<accession>A0ABY2HER3</accession>
<organism evidence="1 2">
    <name type="scientific">Trichoderma ghanense</name>
    <dbReference type="NCBI Taxonomy" id="65468"/>
    <lineage>
        <taxon>Eukaryota</taxon>
        <taxon>Fungi</taxon>
        <taxon>Dikarya</taxon>
        <taxon>Ascomycota</taxon>
        <taxon>Pezizomycotina</taxon>
        <taxon>Sordariomycetes</taxon>
        <taxon>Hypocreomycetidae</taxon>
        <taxon>Hypocreales</taxon>
        <taxon>Hypocreaceae</taxon>
        <taxon>Trichoderma</taxon>
    </lineage>
</organism>
<sequence length="263" mass="28530">MAHGVATYELSNIAAAVSELNLGGNEPFLDGEFSGGECRIFKLSFADHASVAVRVRHASHDISHDNHIAMVQDEVQIPQKLEERGFPWAPKCLGASLTFDNPIKSPFSVSAWIDGIPLRWDEDFPAQSLRDKVLGRVASIQLSLMTCTLETPFIDGVLGEDGDSKAFAMNHGDLKASNIIVDEQYNIKGQTYIDSYSSQTSLAALAMMRWQGAGAVDFRILYLTSISSKGVHKAMAQAGWKLSYCESAGDAEAGNALRTEGET</sequence>